<dbReference type="eggNOG" id="ENOG502S53K">
    <property type="taxonomic scope" value="Eukaryota"/>
</dbReference>
<feature type="region of interest" description="Disordered" evidence="1">
    <location>
        <begin position="102"/>
        <end position="130"/>
    </location>
</feature>
<dbReference type="PANTHER" id="PTHR34379:SF3">
    <property type="entry name" value="PROTEIN, PUTATIVE-RELATED"/>
    <property type="match status" value="1"/>
</dbReference>
<evidence type="ECO:0000313" key="3">
    <source>
        <dbReference type="EMBL" id="ESR50824.1"/>
    </source>
</evidence>
<proteinExistence type="predicted"/>
<dbReference type="Gramene" id="ESR50824">
    <property type="protein sequence ID" value="ESR50824"/>
    <property type="gene ID" value="CICLE_v10031878mg"/>
</dbReference>
<reference evidence="3 4" key="1">
    <citation type="submission" date="2013-10" db="EMBL/GenBank/DDBJ databases">
        <authorList>
            <consortium name="International Citrus Genome Consortium"/>
            <person name="Jenkins J."/>
            <person name="Schmutz J."/>
            <person name="Prochnik S."/>
            <person name="Rokhsar D."/>
            <person name="Gmitter F."/>
            <person name="Ollitrault P."/>
            <person name="Machado M."/>
            <person name="Talon M."/>
            <person name="Wincker P."/>
            <person name="Jaillon O."/>
            <person name="Morgante M."/>
        </authorList>
    </citation>
    <scope>NUCLEOTIDE SEQUENCE</scope>
    <source>
        <strain evidence="4">cv. Clemenules</strain>
    </source>
</reference>
<keyword evidence="4" id="KW-1185">Reference proteome</keyword>
<dbReference type="Proteomes" id="UP000030687">
    <property type="component" value="Unassembled WGS sequence"/>
</dbReference>
<dbReference type="KEGG" id="cic:CICLE_v10031878mg"/>
<dbReference type="AlphaFoldDB" id="V4VEF8"/>
<dbReference type="PANTHER" id="PTHR34379">
    <property type="entry name" value="OS07G0553800 PROTEIN"/>
    <property type="match status" value="1"/>
</dbReference>
<evidence type="ECO:0008006" key="5">
    <source>
        <dbReference type="Google" id="ProtNLM"/>
    </source>
</evidence>
<dbReference type="EMBL" id="KI536726">
    <property type="protein sequence ID" value="ESR50824.1"/>
    <property type="molecule type" value="Genomic_DNA"/>
</dbReference>
<protein>
    <recommendedName>
        <fullName evidence="5">Transmembrane protein</fullName>
    </recommendedName>
</protein>
<feature type="transmembrane region" description="Helical" evidence="2">
    <location>
        <begin position="290"/>
        <end position="321"/>
    </location>
</feature>
<accession>V4VEF8</accession>
<feature type="region of interest" description="Disordered" evidence="1">
    <location>
        <begin position="166"/>
        <end position="246"/>
    </location>
</feature>
<evidence type="ECO:0000256" key="1">
    <source>
        <dbReference type="SAM" id="MobiDB-lite"/>
    </source>
</evidence>
<feature type="compositionally biased region" description="Polar residues" evidence="1">
    <location>
        <begin position="117"/>
        <end position="130"/>
    </location>
</feature>
<organism evidence="3 4">
    <name type="scientific">Citrus clementina</name>
    <name type="common">Clementine</name>
    <name type="synonym">Citrus deliciosa x Citrus sinensis</name>
    <dbReference type="NCBI Taxonomy" id="85681"/>
    <lineage>
        <taxon>Eukaryota</taxon>
        <taxon>Viridiplantae</taxon>
        <taxon>Streptophyta</taxon>
        <taxon>Embryophyta</taxon>
        <taxon>Tracheophyta</taxon>
        <taxon>Spermatophyta</taxon>
        <taxon>Magnoliopsida</taxon>
        <taxon>eudicotyledons</taxon>
        <taxon>Gunneridae</taxon>
        <taxon>Pentapetalae</taxon>
        <taxon>rosids</taxon>
        <taxon>malvids</taxon>
        <taxon>Sapindales</taxon>
        <taxon>Rutaceae</taxon>
        <taxon>Aurantioideae</taxon>
        <taxon>Citrus</taxon>
    </lineage>
</organism>
<dbReference type="InterPro" id="IPR040411">
    <property type="entry name" value="At5g23160-like"/>
</dbReference>
<feature type="compositionally biased region" description="Basic and acidic residues" evidence="1">
    <location>
        <begin position="177"/>
        <end position="193"/>
    </location>
</feature>
<dbReference type="InParanoid" id="V4VEF8"/>
<name>V4VEF8_CITCL</name>
<evidence type="ECO:0000313" key="4">
    <source>
        <dbReference type="Proteomes" id="UP000030687"/>
    </source>
</evidence>
<keyword evidence="2" id="KW-0472">Membrane</keyword>
<sequence length="369" mass="41400">MRSQVANRSLLFKVLHADCSFLPSMAKAPDKKPRRSAGFLCCFGVSRKDENFSEKISSVNKVVEVESSNSGDKDKGTVPLDTATTTGLFSFWPMFRMKNSSAKTVPLDTPSDKSTDLSENNIHSSKSSNSFKPKWKIHRLFKKRTNSNTKTMPFREIKTLVKEEMIEEGPEQNNTLENRKSLDRRHADTSKDATRRKRLSFRRKIDAIRNGSSNQPGSPDVVAKPKPPPRARTTDSNAGKAAAATLKHSVSMPVPARHKRANQLSSKSRVVPKKTGQDDNAMVVNKFDPVVGMSIIVVTLIIMFIWGRLCAILCTSAWFYFVPRLRAIKNDDAATMKINGDLDMNSQEYKKRVVLEGFLERDHRTVPAL</sequence>
<keyword evidence="2" id="KW-1133">Transmembrane helix</keyword>
<keyword evidence="2" id="KW-0812">Transmembrane</keyword>
<dbReference type="OMA" id="WRFCANK"/>
<gene>
    <name evidence="3" type="ORF">CICLE_v10031878mg</name>
</gene>
<evidence type="ECO:0000256" key="2">
    <source>
        <dbReference type="SAM" id="Phobius"/>
    </source>
</evidence>
<dbReference type="STRING" id="85681.V4VEF8"/>